<comment type="caution">
    <text evidence="1">The sequence shown here is derived from an EMBL/GenBank/DDBJ whole genome shotgun (WGS) entry which is preliminary data.</text>
</comment>
<gene>
    <name evidence="1" type="ORF">FQA47_008327</name>
</gene>
<sequence>MAVNMSPVSVLLLTPSVKREKKTEITKSTKCYFCHNSAKHQTLWMIGTVPTVSTRGQSFVQKPDHQVPPERTEHMQTYFSLSHIQTGRKWPPSFLEVLTFLQPRA</sequence>
<organism evidence="1 2">
    <name type="scientific">Oryzias melastigma</name>
    <name type="common">Marine medaka</name>
    <dbReference type="NCBI Taxonomy" id="30732"/>
    <lineage>
        <taxon>Eukaryota</taxon>
        <taxon>Metazoa</taxon>
        <taxon>Chordata</taxon>
        <taxon>Craniata</taxon>
        <taxon>Vertebrata</taxon>
        <taxon>Euteleostomi</taxon>
        <taxon>Actinopterygii</taxon>
        <taxon>Neopterygii</taxon>
        <taxon>Teleostei</taxon>
        <taxon>Neoteleostei</taxon>
        <taxon>Acanthomorphata</taxon>
        <taxon>Ovalentaria</taxon>
        <taxon>Atherinomorphae</taxon>
        <taxon>Beloniformes</taxon>
        <taxon>Adrianichthyidae</taxon>
        <taxon>Oryziinae</taxon>
        <taxon>Oryzias</taxon>
    </lineage>
</organism>
<reference evidence="1" key="1">
    <citation type="journal article" name="BMC Genomics">
        <title>Long-read sequencing and de novo genome assembly of marine medaka (Oryzias melastigma).</title>
        <authorList>
            <person name="Liang P."/>
            <person name="Saqib H.S.A."/>
            <person name="Ni X."/>
            <person name="Shen Y."/>
        </authorList>
    </citation>
    <scope>NUCLEOTIDE SEQUENCE</scope>
    <source>
        <strain evidence="1">Bigg-433</strain>
    </source>
</reference>
<accession>A0A834FFA7</accession>
<name>A0A834FFA7_ORYME</name>
<evidence type="ECO:0000313" key="2">
    <source>
        <dbReference type="Proteomes" id="UP000646548"/>
    </source>
</evidence>
<protein>
    <submittedName>
        <fullName evidence="1">Uncharacterized protein</fullName>
    </submittedName>
</protein>
<evidence type="ECO:0000313" key="1">
    <source>
        <dbReference type="EMBL" id="KAF6732719.1"/>
    </source>
</evidence>
<dbReference type="EMBL" id="WKFB01000183">
    <property type="protein sequence ID" value="KAF6732719.1"/>
    <property type="molecule type" value="Genomic_DNA"/>
</dbReference>
<dbReference type="Proteomes" id="UP000646548">
    <property type="component" value="Unassembled WGS sequence"/>
</dbReference>
<proteinExistence type="predicted"/>
<dbReference type="AlphaFoldDB" id="A0A834FFA7"/>